<organism evidence="1">
    <name type="scientific">marine sediment metagenome</name>
    <dbReference type="NCBI Taxonomy" id="412755"/>
    <lineage>
        <taxon>unclassified sequences</taxon>
        <taxon>metagenomes</taxon>
        <taxon>ecological metagenomes</taxon>
    </lineage>
</organism>
<proteinExistence type="predicted"/>
<protein>
    <recommendedName>
        <fullName evidence="2">HEPN domain-containing protein</fullName>
    </recommendedName>
</protein>
<accession>A0A0F9MNY9</accession>
<name>A0A0F9MNY9_9ZZZZ</name>
<comment type="caution">
    <text evidence="1">The sequence shown here is derived from an EMBL/GenBank/DDBJ whole genome shotgun (WGS) entry which is preliminary data.</text>
</comment>
<evidence type="ECO:0000313" key="1">
    <source>
        <dbReference type="EMBL" id="KKN09025.1"/>
    </source>
</evidence>
<sequence>MQLDKRFEGDYEYITSISKDEANDLLTVGQEFIKTVILYLEKHNHL</sequence>
<gene>
    <name evidence="1" type="ORF">LCGC14_1050720</name>
</gene>
<reference evidence="1" key="1">
    <citation type="journal article" date="2015" name="Nature">
        <title>Complex archaea that bridge the gap between prokaryotes and eukaryotes.</title>
        <authorList>
            <person name="Spang A."/>
            <person name="Saw J.H."/>
            <person name="Jorgensen S.L."/>
            <person name="Zaremba-Niedzwiedzka K."/>
            <person name="Martijn J."/>
            <person name="Lind A.E."/>
            <person name="van Eijk R."/>
            <person name="Schleper C."/>
            <person name="Guy L."/>
            <person name="Ettema T.J."/>
        </authorList>
    </citation>
    <scope>NUCLEOTIDE SEQUENCE</scope>
</reference>
<dbReference type="EMBL" id="LAZR01004391">
    <property type="protein sequence ID" value="KKN09025.1"/>
    <property type="molecule type" value="Genomic_DNA"/>
</dbReference>
<evidence type="ECO:0008006" key="2">
    <source>
        <dbReference type="Google" id="ProtNLM"/>
    </source>
</evidence>
<dbReference type="AlphaFoldDB" id="A0A0F9MNY9"/>